<accession>A0ABY3VFX8</accession>
<dbReference type="SUPFAM" id="SSF51182">
    <property type="entry name" value="RmlC-like cupins"/>
    <property type="match status" value="1"/>
</dbReference>
<organism evidence="1 2">
    <name type="scientific">Mycobacterium paraterrae</name>
    <dbReference type="NCBI Taxonomy" id="577492"/>
    <lineage>
        <taxon>Bacteria</taxon>
        <taxon>Bacillati</taxon>
        <taxon>Actinomycetota</taxon>
        <taxon>Actinomycetes</taxon>
        <taxon>Mycobacteriales</taxon>
        <taxon>Mycobacteriaceae</taxon>
        <taxon>Mycobacterium</taxon>
    </lineage>
</organism>
<dbReference type="EMBL" id="CP092488">
    <property type="protein sequence ID" value="UMB68320.1"/>
    <property type="molecule type" value="Genomic_DNA"/>
</dbReference>
<keyword evidence="2" id="KW-1185">Reference proteome</keyword>
<name>A0ABY3VFX8_9MYCO</name>
<dbReference type="InterPro" id="IPR014710">
    <property type="entry name" value="RmlC-like_jellyroll"/>
</dbReference>
<dbReference type="Gene3D" id="2.60.120.10">
    <property type="entry name" value="Jelly Rolls"/>
    <property type="match status" value="1"/>
</dbReference>
<sequence length="166" mass="18237">MSGYTEAKRKAGALIRASMPKHEIRFPRLFHPDEIAAMPRIAFSKGVEMGAFISREREGSRYYSQGIAFHAGDAEDVVWQATSWDEAFCCLSGKIRVVATDADGLELDYTLEPGDHFWAPAGYQYAVKATGVDSTSFVTTAPQLPSGWRHTGDDASYSDALIALRP</sequence>
<gene>
    <name evidence="1" type="ORF">MKK62_18015</name>
</gene>
<dbReference type="InterPro" id="IPR011051">
    <property type="entry name" value="RmlC_Cupin_sf"/>
</dbReference>
<dbReference type="RefSeq" id="WP_240258781.1">
    <property type="nucleotide sequence ID" value="NZ_CP092488.2"/>
</dbReference>
<dbReference type="Proteomes" id="UP001055336">
    <property type="component" value="Chromosome"/>
</dbReference>
<evidence type="ECO:0000313" key="2">
    <source>
        <dbReference type="Proteomes" id="UP001055336"/>
    </source>
</evidence>
<protein>
    <recommendedName>
        <fullName evidence="3">Cupin domain-containing protein</fullName>
    </recommendedName>
</protein>
<reference evidence="1" key="1">
    <citation type="submission" date="2022-08" db="EMBL/GenBank/DDBJ databases">
        <title>Whole genome sequencing of non-tuberculosis mycobacteria type-strains.</title>
        <authorList>
            <person name="Igarashi Y."/>
            <person name="Osugi A."/>
            <person name="Mitarai S."/>
        </authorList>
    </citation>
    <scope>NUCLEOTIDE SEQUENCE</scope>
    <source>
        <strain evidence="1">DSM 45127</strain>
    </source>
</reference>
<evidence type="ECO:0008006" key="3">
    <source>
        <dbReference type="Google" id="ProtNLM"/>
    </source>
</evidence>
<proteinExistence type="predicted"/>
<evidence type="ECO:0000313" key="1">
    <source>
        <dbReference type="EMBL" id="UMB68320.1"/>
    </source>
</evidence>